<evidence type="ECO:0000313" key="3">
    <source>
        <dbReference type="Proteomes" id="UP000216063"/>
    </source>
</evidence>
<feature type="transmembrane region" description="Helical" evidence="1">
    <location>
        <begin position="60"/>
        <end position="84"/>
    </location>
</feature>
<protein>
    <recommendedName>
        <fullName evidence="4">Cobalt transporter</fullName>
    </recommendedName>
</protein>
<gene>
    <name evidence="2" type="ORF">CG716_23290</name>
</gene>
<evidence type="ECO:0000256" key="1">
    <source>
        <dbReference type="SAM" id="Phobius"/>
    </source>
</evidence>
<dbReference type="Pfam" id="PF09490">
    <property type="entry name" value="CbtA"/>
    <property type="match status" value="1"/>
</dbReference>
<keyword evidence="3" id="KW-1185">Reference proteome</keyword>
<feature type="transmembrane region" description="Helical" evidence="1">
    <location>
        <begin position="136"/>
        <end position="157"/>
    </location>
</feature>
<accession>A0A255D9C0</accession>
<dbReference type="OrthoDB" id="6851830at2"/>
<dbReference type="InterPro" id="IPR012666">
    <property type="entry name" value="CbtA_put"/>
</dbReference>
<proteinExistence type="predicted"/>
<organism evidence="2 3">
    <name type="scientific">Mycolicibacterium sphagni</name>
    <dbReference type="NCBI Taxonomy" id="1786"/>
    <lineage>
        <taxon>Bacteria</taxon>
        <taxon>Bacillati</taxon>
        <taxon>Actinomycetota</taxon>
        <taxon>Actinomycetes</taxon>
        <taxon>Mycobacteriales</taxon>
        <taxon>Mycobacteriaceae</taxon>
        <taxon>Mycolicibacterium</taxon>
    </lineage>
</organism>
<evidence type="ECO:0008006" key="4">
    <source>
        <dbReference type="Google" id="ProtNLM"/>
    </source>
</evidence>
<keyword evidence="1" id="KW-1133">Transmembrane helix</keyword>
<feature type="transmembrane region" description="Helical" evidence="1">
    <location>
        <begin position="96"/>
        <end position="116"/>
    </location>
</feature>
<comment type="caution">
    <text evidence="2">The sequence shown here is derived from an EMBL/GenBank/DDBJ whole genome shotgun (WGS) entry which is preliminary data.</text>
</comment>
<dbReference type="RefSeq" id="WP_094483492.1">
    <property type="nucleotide sequence ID" value="NZ_NOZR01000024.1"/>
</dbReference>
<feature type="transmembrane region" description="Helical" evidence="1">
    <location>
        <begin position="169"/>
        <end position="191"/>
    </location>
</feature>
<reference evidence="2 3" key="1">
    <citation type="submission" date="2017-07" db="EMBL/GenBank/DDBJ databases">
        <title>The new phylogeny of genus Mycobacterium.</title>
        <authorList>
            <person name="Tortoli E."/>
            <person name="Trovato A."/>
            <person name="Cirillo D.M."/>
        </authorList>
    </citation>
    <scope>NUCLEOTIDE SEQUENCE [LARGE SCALE GENOMIC DNA]</scope>
    <source>
        <strain evidence="2 3">ATCC 33027</strain>
    </source>
</reference>
<name>A0A255D9C0_9MYCO</name>
<feature type="transmembrane region" description="Helical" evidence="1">
    <location>
        <begin position="12"/>
        <end position="29"/>
    </location>
</feature>
<keyword evidence="1" id="KW-0472">Membrane</keyword>
<feature type="transmembrane region" description="Helical" evidence="1">
    <location>
        <begin position="211"/>
        <end position="229"/>
    </location>
</feature>
<keyword evidence="1" id="KW-0812">Transmembrane</keyword>
<sequence length="253" mass="27587">MTYGAVIKRYLLAGLVSGILCALYLRILGEPVIRAGLDFEDSLPSEGPADPELFTRDQQVLGGMVALVFVSLLLSFLFGTLYAFLRHRIINGQGDVRASTTLAALAFLLTVVVPWIRYPFLPPGMGNGETVWKRGFWELLLIVTGIVAFVLIQFGIARLKGRISEDVRWILAIVVPVVVIGLIMFIFPSVSDPYPDGIPAQLIWSFRIRSLGSYALFWAIIGIFGGWLVSRAAATSSPGSPPSIPQKDPVPQG</sequence>
<evidence type="ECO:0000313" key="2">
    <source>
        <dbReference type="EMBL" id="OYN76027.1"/>
    </source>
</evidence>
<dbReference type="AlphaFoldDB" id="A0A255D9C0"/>
<dbReference type="EMBL" id="NOZR01000024">
    <property type="protein sequence ID" value="OYN76027.1"/>
    <property type="molecule type" value="Genomic_DNA"/>
</dbReference>
<dbReference type="Proteomes" id="UP000216063">
    <property type="component" value="Unassembled WGS sequence"/>
</dbReference>